<keyword evidence="2" id="KW-1185">Reference proteome</keyword>
<dbReference type="Proteomes" id="UP000224567">
    <property type="component" value="Unassembled WGS sequence"/>
</dbReference>
<gene>
    <name evidence="1" type="ORF">CQW23_19188</name>
</gene>
<evidence type="ECO:0000313" key="2">
    <source>
        <dbReference type="Proteomes" id="UP000224567"/>
    </source>
</evidence>
<evidence type="ECO:0000313" key="1">
    <source>
        <dbReference type="EMBL" id="PHT40334.1"/>
    </source>
</evidence>
<accession>A0A2G2W551</accession>
<reference evidence="1 2" key="1">
    <citation type="journal article" date="2017" name="Genome Biol.">
        <title>New reference genome sequences of hot pepper reveal the massive evolution of plant disease-resistance genes by retroduplication.</title>
        <authorList>
            <person name="Kim S."/>
            <person name="Park J."/>
            <person name="Yeom S.I."/>
            <person name="Kim Y.M."/>
            <person name="Seo E."/>
            <person name="Kim K.T."/>
            <person name="Kim M.S."/>
            <person name="Lee J.M."/>
            <person name="Cheong K."/>
            <person name="Shin H.S."/>
            <person name="Kim S.B."/>
            <person name="Han K."/>
            <person name="Lee J."/>
            <person name="Park M."/>
            <person name="Lee H.A."/>
            <person name="Lee H.Y."/>
            <person name="Lee Y."/>
            <person name="Oh S."/>
            <person name="Lee J.H."/>
            <person name="Choi E."/>
            <person name="Choi E."/>
            <person name="Lee S.E."/>
            <person name="Jeon J."/>
            <person name="Kim H."/>
            <person name="Choi G."/>
            <person name="Song H."/>
            <person name="Lee J."/>
            <person name="Lee S.C."/>
            <person name="Kwon J.K."/>
            <person name="Lee H.Y."/>
            <person name="Koo N."/>
            <person name="Hong Y."/>
            <person name="Kim R.W."/>
            <person name="Kang W.H."/>
            <person name="Huh J.H."/>
            <person name="Kang B.C."/>
            <person name="Yang T.J."/>
            <person name="Lee Y.H."/>
            <person name="Bennetzen J.L."/>
            <person name="Choi D."/>
        </authorList>
    </citation>
    <scope>NUCLEOTIDE SEQUENCE [LARGE SCALE GENOMIC DNA]</scope>
    <source>
        <strain evidence="2">cv. PBC81</strain>
    </source>
</reference>
<dbReference type="AlphaFoldDB" id="A0A2G2W551"/>
<protein>
    <submittedName>
        <fullName evidence="1">Uncharacterized protein</fullName>
    </submittedName>
</protein>
<dbReference type="EMBL" id="MLFT02000008">
    <property type="protein sequence ID" value="PHT40334.1"/>
    <property type="molecule type" value="Genomic_DNA"/>
</dbReference>
<reference evidence="2" key="2">
    <citation type="journal article" date="2017" name="J. Anim. Genet.">
        <title>Multiple reference genome sequences of hot pepper reveal the massive evolution of plant disease resistance genes by retroduplication.</title>
        <authorList>
            <person name="Kim S."/>
            <person name="Park J."/>
            <person name="Yeom S.-I."/>
            <person name="Kim Y.-M."/>
            <person name="Seo E."/>
            <person name="Kim K.-T."/>
            <person name="Kim M.-S."/>
            <person name="Lee J.M."/>
            <person name="Cheong K."/>
            <person name="Shin H.-S."/>
            <person name="Kim S.-B."/>
            <person name="Han K."/>
            <person name="Lee J."/>
            <person name="Park M."/>
            <person name="Lee H.-A."/>
            <person name="Lee H.-Y."/>
            <person name="Lee Y."/>
            <person name="Oh S."/>
            <person name="Lee J.H."/>
            <person name="Choi E."/>
            <person name="Choi E."/>
            <person name="Lee S.E."/>
            <person name="Jeon J."/>
            <person name="Kim H."/>
            <person name="Choi G."/>
            <person name="Song H."/>
            <person name="Lee J."/>
            <person name="Lee S.-C."/>
            <person name="Kwon J.-K."/>
            <person name="Lee H.-Y."/>
            <person name="Koo N."/>
            <person name="Hong Y."/>
            <person name="Kim R.W."/>
            <person name="Kang W.-H."/>
            <person name="Huh J.H."/>
            <person name="Kang B.-C."/>
            <person name="Yang T.-J."/>
            <person name="Lee Y.-H."/>
            <person name="Bennetzen J.L."/>
            <person name="Choi D."/>
        </authorList>
    </citation>
    <scope>NUCLEOTIDE SEQUENCE [LARGE SCALE GENOMIC DNA]</scope>
    <source>
        <strain evidence="2">cv. PBC81</strain>
    </source>
</reference>
<proteinExistence type="predicted"/>
<organism evidence="1 2">
    <name type="scientific">Capsicum baccatum</name>
    <name type="common">Peruvian pepper</name>
    <dbReference type="NCBI Taxonomy" id="33114"/>
    <lineage>
        <taxon>Eukaryota</taxon>
        <taxon>Viridiplantae</taxon>
        <taxon>Streptophyta</taxon>
        <taxon>Embryophyta</taxon>
        <taxon>Tracheophyta</taxon>
        <taxon>Spermatophyta</taxon>
        <taxon>Magnoliopsida</taxon>
        <taxon>eudicotyledons</taxon>
        <taxon>Gunneridae</taxon>
        <taxon>Pentapetalae</taxon>
        <taxon>asterids</taxon>
        <taxon>lamiids</taxon>
        <taxon>Solanales</taxon>
        <taxon>Solanaceae</taxon>
        <taxon>Solanoideae</taxon>
        <taxon>Capsiceae</taxon>
        <taxon>Capsicum</taxon>
    </lineage>
</organism>
<sequence>MIKSWVESLVGDGSVYRLISSFLSLTVFEDLGGIHVYTSSGGSAIPPVGDITRVLLDIALKNLFDSQFPKRFPGIAFHRFINEVYDNAQLTHQFSARRSSSIYLPSFGVEFESTGNNVMVFVTACQGVDDLSGMSSGPPTFLASSALTDDKAW</sequence>
<name>A0A2G2W551_CAPBA</name>
<comment type="caution">
    <text evidence="1">The sequence shown here is derived from an EMBL/GenBank/DDBJ whole genome shotgun (WGS) entry which is preliminary data.</text>
</comment>